<keyword evidence="4" id="KW-0472">Membrane</keyword>
<evidence type="ECO:0000256" key="1">
    <source>
        <dbReference type="ARBA" id="ARBA00022801"/>
    </source>
</evidence>
<proteinExistence type="predicted"/>
<evidence type="ECO:0000313" key="6">
    <source>
        <dbReference type="EMBL" id="KKQ09077.1"/>
    </source>
</evidence>
<feature type="transmembrane region" description="Helical" evidence="4">
    <location>
        <begin position="144"/>
        <end position="161"/>
    </location>
</feature>
<evidence type="ECO:0000313" key="7">
    <source>
        <dbReference type="Proteomes" id="UP000034492"/>
    </source>
</evidence>
<keyword evidence="1" id="KW-0378">Hydrolase</keyword>
<evidence type="ECO:0000256" key="4">
    <source>
        <dbReference type="SAM" id="Phobius"/>
    </source>
</evidence>
<feature type="transmembrane region" description="Helical" evidence="4">
    <location>
        <begin position="212"/>
        <end position="234"/>
    </location>
</feature>
<dbReference type="EMBL" id="LBSA01000017">
    <property type="protein sequence ID" value="KKQ09077.1"/>
    <property type="molecule type" value="Genomic_DNA"/>
</dbReference>
<sequence>MSHLPFTILAYFLNGIAVTVDKFLLVKHIPNPLIYIFYYSLVSCVILLATPFTKFPSFEVLFLASISTLLWTTGAYLMFRALQIGLLSRVIPIIGTLIPLFLLIDSSFNGTINLNETWAVLFFIFGLISLTIFDWKGKISLSEVVLEVGSALFFAISYIILRQAYLQENFLTVFVWSRPILIPVGIIILLVPKLRRIVLAKEGPRLKFFSKAGALFAIGQVSGGTSELLLTFSISLATPALVNSLQGTQYIFLFILSLFLAKKFPEIYKENLSRVVIIFKILGIFCIGAGLYILAYSSFSQKPKLGITYSPRYALELGLDPRENFNKALDELNIKRLRLPVYWDEVEKVEGEYDFSEADYYLNEAQKRGVEVILVLGYKQPRWPECFPPSWTKGLREDQLQSNILKLIDSEVNHFKNYSNIKVWQIENEPFLDFGDCSDNPLSKQFVSKEVELVRDLDSRPILITDSGELTNWVDSMKADDIHGISLYRSVWNPLLYNTITYPFPPIYYKVKADIVKKIVGRPNQESIVAELQTEPWVPAQETISSWDVLEQSRVYPSKNLEKNVEFAKNTGFKSSYLWGVEWWYFMKEKGHPEYVEEAKKLFE</sequence>
<feature type="transmembrane region" description="Helical" evidence="4">
    <location>
        <begin position="272"/>
        <end position="295"/>
    </location>
</feature>
<protein>
    <recommendedName>
        <fullName evidence="5">GH10 domain-containing protein</fullName>
    </recommendedName>
</protein>
<feature type="domain" description="GH10" evidence="5">
    <location>
        <begin position="343"/>
        <end position="435"/>
    </location>
</feature>
<dbReference type="GO" id="GO:0000272">
    <property type="term" value="P:polysaccharide catabolic process"/>
    <property type="evidence" value="ECO:0007669"/>
    <property type="project" value="UniProtKB-KW"/>
</dbReference>
<gene>
    <name evidence="6" type="ORF">US19_C0017G0022</name>
</gene>
<feature type="transmembrane region" description="Helical" evidence="4">
    <location>
        <begin position="33"/>
        <end position="52"/>
    </location>
</feature>
<dbReference type="Pfam" id="PF00331">
    <property type="entry name" value="Glyco_hydro_10"/>
    <property type="match status" value="1"/>
</dbReference>
<dbReference type="InterPro" id="IPR001000">
    <property type="entry name" value="GH10_dom"/>
</dbReference>
<evidence type="ECO:0000256" key="2">
    <source>
        <dbReference type="ARBA" id="ARBA00023277"/>
    </source>
</evidence>
<dbReference type="Gene3D" id="3.20.20.80">
    <property type="entry name" value="Glycosidases"/>
    <property type="match status" value="1"/>
</dbReference>
<reference evidence="6 7" key="1">
    <citation type="journal article" date="2015" name="Nature">
        <title>rRNA introns, odd ribosomes, and small enigmatic genomes across a large radiation of phyla.</title>
        <authorList>
            <person name="Brown C.T."/>
            <person name="Hug L.A."/>
            <person name="Thomas B.C."/>
            <person name="Sharon I."/>
            <person name="Castelle C.J."/>
            <person name="Singh A."/>
            <person name="Wilkins M.J."/>
            <person name="Williams K.H."/>
            <person name="Banfield J.F."/>
        </authorList>
    </citation>
    <scope>NUCLEOTIDE SEQUENCE [LARGE SCALE GENOMIC DNA]</scope>
</reference>
<dbReference type="GO" id="GO:0004553">
    <property type="term" value="F:hydrolase activity, hydrolyzing O-glycosyl compounds"/>
    <property type="evidence" value="ECO:0007669"/>
    <property type="project" value="InterPro"/>
</dbReference>
<dbReference type="SUPFAM" id="SSF51445">
    <property type="entry name" value="(Trans)glycosidases"/>
    <property type="match status" value="1"/>
</dbReference>
<dbReference type="InterPro" id="IPR017853">
    <property type="entry name" value="GH"/>
</dbReference>
<feature type="transmembrane region" description="Helical" evidence="4">
    <location>
        <begin position="6"/>
        <end position="26"/>
    </location>
</feature>
<keyword evidence="3" id="KW-0624">Polysaccharide degradation</keyword>
<name>A0A0G0EU29_9BACT</name>
<keyword evidence="4" id="KW-1133">Transmembrane helix</keyword>
<feature type="transmembrane region" description="Helical" evidence="4">
    <location>
        <begin position="116"/>
        <end position="135"/>
    </location>
</feature>
<evidence type="ECO:0000256" key="3">
    <source>
        <dbReference type="ARBA" id="ARBA00023326"/>
    </source>
</evidence>
<comment type="caution">
    <text evidence="6">The sequence shown here is derived from an EMBL/GenBank/DDBJ whole genome shotgun (WGS) entry which is preliminary data.</text>
</comment>
<feature type="transmembrane region" description="Helical" evidence="4">
    <location>
        <begin position="240"/>
        <end position="260"/>
    </location>
</feature>
<keyword evidence="4" id="KW-0812">Transmembrane</keyword>
<accession>A0A0G0EU29</accession>
<organism evidence="6 7">
    <name type="scientific">Candidatus Daviesbacteria bacterium GW2011_GWB1_36_5</name>
    <dbReference type="NCBI Taxonomy" id="1618426"/>
    <lineage>
        <taxon>Bacteria</taxon>
        <taxon>Candidatus Daviesiibacteriota</taxon>
    </lineage>
</organism>
<feature type="transmembrane region" description="Helical" evidence="4">
    <location>
        <begin position="58"/>
        <end position="79"/>
    </location>
</feature>
<dbReference type="AlphaFoldDB" id="A0A0G0EU29"/>
<dbReference type="Proteomes" id="UP000034492">
    <property type="component" value="Unassembled WGS sequence"/>
</dbReference>
<keyword evidence="2" id="KW-0119">Carbohydrate metabolism</keyword>
<feature type="transmembrane region" description="Helical" evidence="4">
    <location>
        <begin position="86"/>
        <end position="104"/>
    </location>
</feature>
<feature type="transmembrane region" description="Helical" evidence="4">
    <location>
        <begin position="173"/>
        <end position="191"/>
    </location>
</feature>
<evidence type="ECO:0000259" key="5">
    <source>
        <dbReference type="Pfam" id="PF00331"/>
    </source>
</evidence>